<gene>
    <name evidence="3" type="ORF">QSP1433_LOCUS6654</name>
</gene>
<organism evidence="3">
    <name type="scientific">Mucochytrium quahogii</name>
    <dbReference type="NCBI Taxonomy" id="96639"/>
    <lineage>
        <taxon>Eukaryota</taxon>
        <taxon>Sar</taxon>
        <taxon>Stramenopiles</taxon>
        <taxon>Bigyra</taxon>
        <taxon>Labyrinthulomycetes</taxon>
        <taxon>Thraustochytrida</taxon>
        <taxon>Thraustochytriidae</taxon>
        <taxon>Mucochytrium</taxon>
    </lineage>
</organism>
<name>A0A7S2RSR6_9STRA</name>
<sequence length="470" mass="53158">MPLQSLFRDDHNGDEGGSSSLVYDRPKESLASHNTVSEFETHKSEEHKVEVLFSTAVFAFKRLEGQTVHKKVCDQRCGIAVLSGRDQAPAQVVVYDTTKRPLCAFTVDENLKVVVQSESYVSLGDSWCFQVFAPGPVNHLCSCLVVCRGIYLRHNAGQLDRDCGIVLKPRKSEHPTCIEIKLWHVPEKAPCSFNFSTTDPGYIFRNAQKLPDGLDSFANFSKTFSEMVAGEMCLFSTFNMHSMEWMVAMIDYTHTKNEASSPREEIAEKQDAVVETTKEDQAIEEKIRKIEEDSDDGIDNNTGAVESENTTSTNPNDTILNKLDMLLNVFMDHNKHKTVDVIGGVVSMSENIKTLETENARLVEELEVLRKHPPVGKQVETEERFELLERCAEAKRLQLEAQEQAMDLSRQCLALRSDQLNSYPIDSIRQSMALVFESFELSADQQYSCDEVKQLLRMCFKQTIKTLKET</sequence>
<feature type="region of interest" description="Disordered" evidence="2">
    <location>
        <begin position="292"/>
        <end position="316"/>
    </location>
</feature>
<feature type="compositionally biased region" description="Polar residues" evidence="2">
    <location>
        <begin position="299"/>
        <end position="316"/>
    </location>
</feature>
<reference evidence="3" key="1">
    <citation type="submission" date="2021-01" db="EMBL/GenBank/DDBJ databases">
        <authorList>
            <person name="Corre E."/>
            <person name="Pelletier E."/>
            <person name="Niang G."/>
            <person name="Scheremetjew M."/>
            <person name="Finn R."/>
            <person name="Kale V."/>
            <person name="Holt S."/>
            <person name="Cochrane G."/>
            <person name="Meng A."/>
            <person name="Brown T."/>
            <person name="Cohen L."/>
        </authorList>
    </citation>
    <scope>NUCLEOTIDE SEQUENCE</scope>
    <source>
        <strain evidence="3">NY070348D</strain>
    </source>
</reference>
<proteinExistence type="predicted"/>
<dbReference type="AlphaFoldDB" id="A0A7S2RSR6"/>
<feature type="coiled-coil region" evidence="1">
    <location>
        <begin position="345"/>
        <end position="411"/>
    </location>
</feature>
<accession>A0A7S2RSR6</accession>
<evidence type="ECO:0000256" key="1">
    <source>
        <dbReference type="SAM" id="Coils"/>
    </source>
</evidence>
<keyword evidence="1" id="KW-0175">Coiled coil</keyword>
<dbReference type="EMBL" id="HBHK01010629">
    <property type="protein sequence ID" value="CAD9679706.1"/>
    <property type="molecule type" value="Transcribed_RNA"/>
</dbReference>
<protein>
    <submittedName>
        <fullName evidence="3">Uncharacterized protein</fullName>
    </submittedName>
</protein>
<feature type="region of interest" description="Disordered" evidence="2">
    <location>
        <begin position="1"/>
        <end position="24"/>
    </location>
</feature>
<evidence type="ECO:0000313" key="3">
    <source>
        <dbReference type="EMBL" id="CAD9679706.1"/>
    </source>
</evidence>
<evidence type="ECO:0000256" key="2">
    <source>
        <dbReference type="SAM" id="MobiDB-lite"/>
    </source>
</evidence>